<dbReference type="EMBL" id="CP036298">
    <property type="protein sequence ID" value="QDV28067.1"/>
    <property type="molecule type" value="Genomic_DNA"/>
</dbReference>
<evidence type="ECO:0000313" key="6">
    <source>
        <dbReference type="Proteomes" id="UP000318017"/>
    </source>
</evidence>
<evidence type="ECO:0000256" key="1">
    <source>
        <dbReference type="ARBA" id="ARBA00022679"/>
    </source>
</evidence>
<comment type="function">
    <text evidence="4">Activates KDO (a required 8-carbon sugar) for incorporation into bacterial lipopolysaccharide in Gram-negative bacteria.</text>
</comment>
<keyword evidence="4" id="KW-0963">Cytoplasm</keyword>
<sequence length="274" mass="30036">MSSSPAQLMSNSSSTAYPRLHQRSQIVIPARLASTRLPQKLLLRETGKPVLQHTFEAAGLAHRPSGITVAVDCPELAAAVTGFGGSSVMTDPLLPSGTDRVATVARQMPDVEIFVNVQGDEPEITGQAIDLVIEMLEKNPSAQVATLAAPIRERDRLEDPACVKVVRAGDGRALYFSRSPIPHARSWDDSMMQHEPPLFLQHIGIYAYRRDFLLTLNELPESQLEPVEKLEQLRFLEAGATIMVGLINHALKGIDTPADYRAFVQRQSRLTLVG</sequence>
<proteinExistence type="inferred from homology"/>
<keyword evidence="2 4" id="KW-0548">Nucleotidyltransferase</keyword>
<dbReference type="Proteomes" id="UP000318017">
    <property type="component" value="Chromosome"/>
</dbReference>
<comment type="subcellular location">
    <subcellularLocation>
        <location evidence="4">Cytoplasm</location>
    </subcellularLocation>
</comment>
<dbReference type="Gene3D" id="3.90.550.10">
    <property type="entry name" value="Spore Coat Polysaccharide Biosynthesis Protein SpsA, Chain A"/>
    <property type="match status" value="1"/>
</dbReference>
<gene>
    <name evidence="5" type="primary">kpsU</name>
    <name evidence="4" type="synonym">kdsB</name>
    <name evidence="5" type="ORF">Q31a_64600</name>
</gene>
<accession>A0A518GHK4</accession>
<reference evidence="5 6" key="1">
    <citation type="submission" date="2019-02" db="EMBL/GenBank/DDBJ databases">
        <title>Deep-cultivation of Planctomycetes and their phenomic and genomic characterization uncovers novel biology.</title>
        <authorList>
            <person name="Wiegand S."/>
            <person name="Jogler M."/>
            <person name="Boedeker C."/>
            <person name="Pinto D."/>
            <person name="Vollmers J."/>
            <person name="Rivas-Marin E."/>
            <person name="Kohn T."/>
            <person name="Peeters S.H."/>
            <person name="Heuer A."/>
            <person name="Rast P."/>
            <person name="Oberbeckmann S."/>
            <person name="Bunk B."/>
            <person name="Jeske O."/>
            <person name="Meyerdierks A."/>
            <person name="Storesund J.E."/>
            <person name="Kallscheuer N."/>
            <person name="Luecker S."/>
            <person name="Lage O.M."/>
            <person name="Pohl T."/>
            <person name="Merkel B.J."/>
            <person name="Hornburger P."/>
            <person name="Mueller R.-W."/>
            <person name="Bruemmer F."/>
            <person name="Labrenz M."/>
            <person name="Spormann A.M."/>
            <person name="Op den Camp H."/>
            <person name="Overmann J."/>
            <person name="Amann R."/>
            <person name="Jetten M.S.M."/>
            <person name="Mascher T."/>
            <person name="Medema M.H."/>
            <person name="Devos D.P."/>
            <person name="Kaster A.-K."/>
            <person name="Ovreas L."/>
            <person name="Rohde M."/>
            <person name="Galperin M.Y."/>
            <person name="Jogler C."/>
        </authorList>
    </citation>
    <scope>NUCLEOTIDE SEQUENCE [LARGE SCALE GENOMIC DNA]</scope>
    <source>
        <strain evidence="5 6">Q31a</strain>
    </source>
</reference>
<dbReference type="SUPFAM" id="SSF53448">
    <property type="entry name" value="Nucleotide-diphospho-sugar transferases"/>
    <property type="match status" value="1"/>
</dbReference>
<dbReference type="NCBIfam" id="NF003952">
    <property type="entry name" value="PRK05450.1-5"/>
    <property type="match status" value="1"/>
</dbReference>
<dbReference type="GO" id="GO:0033468">
    <property type="term" value="P:CMP-keto-3-deoxy-D-manno-octulosonic acid biosynthetic process"/>
    <property type="evidence" value="ECO:0007669"/>
    <property type="project" value="UniProtKB-UniRule"/>
</dbReference>
<evidence type="ECO:0000313" key="5">
    <source>
        <dbReference type="EMBL" id="QDV28067.1"/>
    </source>
</evidence>
<comment type="catalytic activity">
    <reaction evidence="4">
        <text>3-deoxy-alpha-D-manno-oct-2-ulosonate + CTP = CMP-3-deoxy-beta-D-manno-octulosonate + diphosphate</text>
        <dbReference type="Rhea" id="RHEA:23448"/>
        <dbReference type="ChEBI" id="CHEBI:33019"/>
        <dbReference type="ChEBI" id="CHEBI:37563"/>
        <dbReference type="ChEBI" id="CHEBI:85986"/>
        <dbReference type="ChEBI" id="CHEBI:85987"/>
        <dbReference type="EC" id="2.7.7.38"/>
    </reaction>
</comment>
<keyword evidence="1 4" id="KW-0808">Transferase</keyword>
<dbReference type="UniPathway" id="UPA00358">
    <property type="reaction ID" value="UER00476"/>
</dbReference>
<dbReference type="GO" id="GO:0009103">
    <property type="term" value="P:lipopolysaccharide biosynthetic process"/>
    <property type="evidence" value="ECO:0007669"/>
    <property type="project" value="UniProtKB-UniRule"/>
</dbReference>
<keyword evidence="6" id="KW-1185">Reference proteome</keyword>
<dbReference type="GO" id="GO:0008690">
    <property type="term" value="F:3-deoxy-manno-octulosonate cytidylyltransferase activity"/>
    <property type="evidence" value="ECO:0007669"/>
    <property type="project" value="UniProtKB-UniRule"/>
</dbReference>
<evidence type="ECO:0000256" key="4">
    <source>
        <dbReference type="HAMAP-Rule" id="MF_00057"/>
    </source>
</evidence>
<dbReference type="KEGG" id="ahel:Q31a_64600"/>
<comment type="similarity">
    <text evidence="4">Belongs to the KdsB family.</text>
</comment>
<dbReference type="GO" id="GO:0005829">
    <property type="term" value="C:cytosol"/>
    <property type="evidence" value="ECO:0007669"/>
    <property type="project" value="TreeGrafter"/>
</dbReference>
<dbReference type="InterPro" id="IPR029044">
    <property type="entry name" value="Nucleotide-diphossugar_trans"/>
</dbReference>
<keyword evidence="3 4" id="KW-0448">Lipopolysaccharide biosynthesis</keyword>
<dbReference type="AlphaFoldDB" id="A0A518GHK4"/>
<dbReference type="CDD" id="cd02517">
    <property type="entry name" value="CMP-KDO-Synthetase"/>
    <property type="match status" value="1"/>
</dbReference>
<evidence type="ECO:0000256" key="2">
    <source>
        <dbReference type="ARBA" id="ARBA00022695"/>
    </source>
</evidence>
<dbReference type="PANTHER" id="PTHR42866">
    <property type="entry name" value="3-DEOXY-MANNO-OCTULOSONATE CYTIDYLYLTRANSFERASE"/>
    <property type="match status" value="1"/>
</dbReference>
<dbReference type="InterPro" id="IPR003329">
    <property type="entry name" value="Cytidylyl_trans"/>
</dbReference>
<dbReference type="Pfam" id="PF02348">
    <property type="entry name" value="CTP_transf_3"/>
    <property type="match status" value="1"/>
</dbReference>
<protein>
    <recommendedName>
        <fullName evidence="4">3-deoxy-manno-octulosonate cytidylyltransferase</fullName>
        <ecNumber evidence="4">2.7.7.38</ecNumber>
    </recommendedName>
    <alternativeName>
        <fullName evidence="4">CMP-2-keto-3-deoxyoctulosonic acid synthase</fullName>
        <shortName evidence="4">CKS</shortName>
        <shortName evidence="4">CMP-KDO synthase</shortName>
    </alternativeName>
</protein>
<comment type="pathway">
    <text evidence="4">Nucleotide-sugar biosynthesis; CMP-3-deoxy-D-manno-octulosonate biosynthesis; CMP-3-deoxy-D-manno-octulosonate from 3-deoxy-D-manno-octulosonate and CTP: step 1/1.</text>
</comment>
<dbReference type="EC" id="2.7.7.38" evidence="4"/>
<name>A0A518GHK4_9BACT</name>
<dbReference type="PANTHER" id="PTHR42866:SF2">
    <property type="entry name" value="3-DEOXY-MANNO-OCTULOSONATE CYTIDYLYLTRANSFERASE, MITOCHONDRIAL"/>
    <property type="match status" value="1"/>
</dbReference>
<dbReference type="NCBIfam" id="TIGR00466">
    <property type="entry name" value="kdsB"/>
    <property type="match status" value="1"/>
</dbReference>
<evidence type="ECO:0000256" key="3">
    <source>
        <dbReference type="ARBA" id="ARBA00022985"/>
    </source>
</evidence>
<organism evidence="5 6">
    <name type="scientific">Aureliella helgolandensis</name>
    <dbReference type="NCBI Taxonomy" id="2527968"/>
    <lineage>
        <taxon>Bacteria</taxon>
        <taxon>Pseudomonadati</taxon>
        <taxon>Planctomycetota</taxon>
        <taxon>Planctomycetia</taxon>
        <taxon>Pirellulales</taxon>
        <taxon>Pirellulaceae</taxon>
        <taxon>Aureliella</taxon>
    </lineage>
</organism>
<dbReference type="InterPro" id="IPR004528">
    <property type="entry name" value="KdsB"/>
</dbReference>
<dbReference type="HAMAP" id="MF_00057">
    <property type="entry name" value="KdsB"/>
    <property type="match status" value="1"/>
</dbReference>